<evidence type="ECO:0000313" key="1">
    <source>
        <dbReference type="EMBL" id="BAK15864.1"/>
    </source>
</evidence>
<reference evidence="1 2" key="2">
    <citation type="journal article" date="2012" name="J. Biosci. Bioeng.">
        <title>Complete genome sequence and characterization of the N-acylhomoserine lactone-degrading gene of the potato leaf-associated Solibacillus silvestris.</title>
        <authorList>
            <person name="Morohoshi T."/>
            <person name="Tominaga Y."/>
            <person name="Someya N."/>
            <person name="Ikeda T."/>
        </authorList>
    </citation>
    <scope>NUCLEOTIDE SEQUENCE [LARGE SCALE GENOMIC DNA]</scope>
    <source>
        <strain evidence="1 2">StLB046</strain>
    </source>
</reference>
<sequence length="62" mass="7002">MEKLVINATTVETVSMTEDEIKALEKTEGELLYELLNPSTEDIQQAEFEIKVITLLMDMGVI</sequence>
<accession>F2F2M6</accession>
<protein>
    <submittedName>
        <fullName evidence="1">Uncharacterized protein</fullName>
    </submittedName>
</protein>
<dbReference type="PATRIC" id="fig|1002809.3.peg.1455"/>
<dbReference type="Proteomes" id="UP000006691">
    <property type="component" value="Chromosome"/>
</dbReference>
<dbReference type="EMBL" id="AP012157">
    <property type="protein sequence ID" value="BAK15864.1"/>
    <property type="molecule type" value="Genomic_DNA"/>
</dbReference>
<proteinExistence type="predicted"/>
<reference evidence="2" key="1">
    <citation type="submission" date="2011-04" db="EMBL/GenBank/DDBJ databases">
        <title>Genome sequence of Solibacillus silvestris StLB046.</title>
        <authorList>
            <person name="Morohoshi T."/>
            <person name="Someya N."/>
            <person name="Ikeda T."/>
        </authorList>
    </citation>
    <scope>NUCLEOTIDE SEQUENCE [LARGE SCALE GENOMIC DNA]</scope>
    <source>
        <strain evidence="2">StLB046</strain>
    </source>
</reference>
<dbReference type="AlphaFoldDB" id="F2F2M6"/>
<dbReference type="RefSeq" id="WP_014823317.1">
    <property type="nucleotide sequence ID" value="NC_018065.1"/>
</dbReference>
<dbReference type="KEGG" id="siv:SSIL_1441"/>
<keyword evidence="2" id="KW-1185">Reference proteome</keyword>
<dbReference type="HOGENOM" id="CLU_2901865_0_0_9"/>
<organism evidence="1 2">
    <name type="scientific">Solibacillus silvestris (strain StLB046)</name>
    <name type="common">Bacillus silvestris</name>
    <dbReference type="NCBI Taxonomy" id="1002809"/>
    <lineage>
        <taxon>Bacteria</taxon>
        <taxon>Bacillati</taxon>
        <taxon>Bacillota</taxon>
        <taxon>Bacilli</taxon>
        <taxon>Bacillales</taxon>
        <taxon>Caryophanaceae</taxon>
        <taxon>Solibacillus</taxon>
    </lineage>
</organism>
<evidence type="ECO:0000313" key="2">
    <source>
        <dbReference type="Proteomes" id="UP000006691"/>
    </source>
</evidence>
<gene>
    <name evidence="1" type="ordered locus">SSIL_1441</name>
</gene>
<name>F2F2M6_SOLSS</name>